<keyword evidence="4" id="KW-1185">Reference proteome</keyword>
<dbReference type="InterPro" id="IPR029787">
    <property type="entry name" value="Nucleotide_cyclase"/>
</dbReference>
<dbReference type="InterPro" id="IPR001054">
    <property type="entry name" value="A/G_cyclase"/>
</dbReference>
<gene>
    <name evidence="3" type="ordered locus">RLO149_c041050</name>
</gene>
<keyword evidence="1" id="KW-1133">Transmembrane helix</keyword>
<feature type="domain" description="Guanylate cyclase" evidence="2">
    <location>
        <begin position="421"/>
        <end position="552"/>
    </location>
</feature>
<reference evidence="3 4" key="1">
    <citation type="journal article" date="2011" name="BMC Genomics">
        <title>Comparative genome analysis and genome-guided physiological analysis of Roseobacter litoralis.</title>
        <authorList>
            <person name="Kalhoefer D."/>
            <person name="Thole S."/>
            <person name="Voget S."/>
            <person name="Lehmann R."/>
            <person name="Liesegang H."/>
            <person name="Wollher A."/>
            <person name="Daniel R."/>
            <person name="Simon M."/>
            <person name="Brinkhoff T."/>
        </authorList>
    </citation>
    <scope>NUCLEOTIDE SEQUENCE [LARGE SCALE GENOMIC DNA]</scope>
    <source>
        <strain evidence="4">ATCC 49566 / DSM 6996 / JCM 21268 / NBRC 15278 / OCh 149</strain>
    </source>
</reference>
<dbReference type="GO" id="GO:0006171">
    <property type="term" value="P:cAMP biosynthetic process"/>
    <property type="evidence" value="ECO:0007669"/>
    <property type="project" value="TreeGrafter"/>
</dbReference>
<dbReference type="KEGG" id="rli:RLO149_c041050"/>
<evidence type="ECO:0000313" key="3">
    <source>
        <dbReference type="EMBL" id="AEI96001.1"/>
    </source>
</evidence>
<dbReference type="Pfam" id="PF05226">
    <property type="entry name" value="CHASE2"/>
    <property type="match status" value="1"/>
</dbReference>
<evidence type="ECO:0000259" key="2">
    <source>
        <dbReference type="PROSITE" id="PS50125"/>
    </source>
</evidence>
<dbReference type="eggNOG" id="COG2114">
    <property type="taxonomic scope" value="Bacteria"/>
</dbReference>
<keyword evidence="1" id="KW-0472">Membrane</keyword>
<dbReference type="Pfam" id="PF00211">
    <property type="entry name" value="Guanylate_cyc"/>
    <property type="match status" value="1"/>
</dbReference>
<evidence type="ECO:0000313" key="4">
    <source>
        <dbReference type="Proteomes" id="UP000001353"/>
    </source>
</evidence>
<feature type="transmembrane region" description="Helical" evidence="1">
    <location>
        <begin position="308"/>
        <end position="327"/>
    </location>
</feature>
<dbReference type="SMART" id="SM00044">
    <property type="entry name" value="CYCc"/>
    <property type="match status" value="1"/>
</dbReference>
<dbReference type="PROSITE" id="PS50125">
    <property type="entry name" value="GUANYLATE_CYCLASE_2"/>
    <property type="match status" value="1"/>
</dbReference>
<dbReference type="Gene3D" id="3.30.70.1230">
    <property type="entry name" value="Nucleotide cyclase"/>
    <property type="match status" value="1"/>
</dbReference>
<dbReference type="InterPro" id="IPR050697">
    <property type="entry name" value="Adenylyl/Guanylyl_Cyclase_3/4"/>
</dbReference>
<name>F7ZFJ6_ROSLO</name>
<dbReference type="SUPFAM" id="SSF55073">
    <property type="entry name" value="Nucleotide cyclase"/>
    <property type="match status" value="1"/>
</dbReference>
<organism evidence="3 4">
    <name type="scientific">Roseobacter litoralis (strain ATCC 49566 / DSM 6996 / JCM 21268 / NBRC 15278 / OCh 149)</name>
    <dbReference type="NCBI Taxonomy" id="391595"/>
    <lineage>
        <taxon>Bacteria</taxon>
        <taxon>Pseudomonadati</taxon>
        <taxon>Pseudomonadota</taxon>
        <taxon>Alphaproteobacteria</taxon>
        <taxon>Rhodobacterales</taxon>
        <taxon>Roseobacteraceae</taxon>
        <taxon>Roseobacter</taxon>
    </lineage>
</organism>
<dbReference type="Proteomes" id="UP000001353">
    <property type="component" value="Chromosome"/>
</dbReference>
<dbReference type="InterPro" id="IPR007890">
    <property type="entry name" value="CHASE2"/>
</dbReference>
<dbReference type="STRING" id="391595.RLO149_c041050"/>
<protein>
    <submittedName>
        <fullName evidence="3">Adenylate / guanylate cyclase</fullName>
    </submittedName>
</protein>
<dbReference type="AlphaFoldDB" id="F7ZFJ6"/>
<accession>F7ZFJ6</accession>
<dbReference type="HOGENOM" id="CLU_000445_85_1_5"/>
<dbReference type="CDD" id="cd07302">
    <property type="entry name" value="CHD"/>
    <property type="match status" value="1"/>
</dbReference>
<keyword evidence="1" id="KW-0812">Transmembrane</keyword>
<sequence>MTSGRVRQWALPLGAVTLALFWVLTLIIPYMSGRAGFFDPLEHRLLDVRHVLVGPRAAASDIVIVAIDDETLAAAPAELQSRRQLLARIISNIAQSDARALALDVLLADPGPALDDAALAAALGEIPSSIAAAARFGSEGTTADSIIWPQAAFGVVAEAGLVNLSTDASGTPRYAPLLIEVEGSLVPSLPLLATLSFSSENAVFGETQLTLGARDIPLDFGFNMPLRYLGPEGSVPTYSARDLISGTAPDALSDKLVVLGFSASAMGDRFATPFDENTPGMEVIATAISQLNGGETLRRNAQTRQWDAALAVALTLFCVASVLVWPLSRGVPVAAGFVLVFLASITLAFASGLWLSGALPLAAALPPAIAASGLRYMQENLQARKSERSVASLRQFQSPALAARIESDPNYLMEPIEQDLVVLFVDLTGFTGHSQRLGQDGTRNLLAMFHKLTAQTVEARGGSVFNYMGDGALAVFGLEPDRHKSYADDALASAFDLVHALSRQSLPQTPDEALSCRIGLHSGPVTLSRLGAQSHQQVTVTGDNVNLASRLMEVAKTEKAVVVASSDFATGLTDGGRRGSAYTTDVTIRGRDGRVQVLVWAADALERS</sequence>
<evidence type="ECO:0000256" key="1">
    <source>
        <dbReference type="SAM" id="Phobius"/>
    </source>
</evidence>
<proteinExistence type="predicted"/>
<dbReference type="PANTHER" id="PTHR43081:SF20">
    <property type="entry name" value="TWO-COMPONENT RESPONSE REGULATOR"/>
    <property type="match status" value="1"/>
</dbReference>
<dbReference type="GO" id="GO:0035556">
    <property type="term" value="P:intracellular signal transduction"/>
    <property type="evidence" value="ECO:0007669"/>
    <property type="project" value="InterPro"/>
</dbReference>
<dbReference type="EMBL" id="CP002623">
    <property type="protein sequence ID" value="AEI96001.1"/>
    <property type="molecule type" value="Genomic_DNA"/>
</dbReference>
<dbReference type="SMART" id="SM01080">
    <property type="entry name" value="CHASE2"/>
    <property type="match status" value="1"/>
</dbReference>
<feature type="transmembrane region" description="Helical" evidence="1">
    <location>
        <begin position="6"/>
        <end position="28"/>
    </location>
</feature>
<dbReference type="GO" id="GO:0004016">
    <property type="term" value="F:adenylate cyclase activity"/>
    <property type="evidence" value="ECO:0007669"/>
    <property type="project" value="UniProtKB-ARBA"/>
</dbReference>
<feature type="transmembrane region" description="Helical" evidence="1">
    <location>
        <begin position="333"/>
        <end position="355"/>
    </location>
</feature>
<dbReference type="PANTHER" id="PTHR43081">
    <property type="entry name" value="ADENYLATE CYCLASE, TERMINAL-DIFFERENTIATION SPECIFIC-RELATED"/>
    <property type="match status" value="1"/>
</dbReference>
<dbReference type="eggNOG" id="COG4252">
    <property type="taxonomic scope" value="Bacteria"/>
</dbReference>